<dbReference type="Proteomes" id="UP000315700">
    <property type="component" value="Chromosome"/>
</dbReference>
<gene>
    <name evidence="1" type="ORF">Pan44_35710</name>
</gene>
<dbReference type="EMBL" id="CP036271">
    <property type="protein sequence ID" value="QDT55527.1"/>
    <property type="molecule type" value="Genomic_DNA"/>
</dbReference>
<dbReference type="RefSeq" id="WP_231754086.1">
    <property type="nucleotide sequence ID" value="NZ_CP036271.1"/>
</dbReference>
<sequence length="197" mass="21594">MSFRTSSVRFARPAILIAVLLNGCAAMGPRLGFAPPAANPLYVASHNENAVWEATVDVLHEFHFDIARENRLSHVIETAYLTGSGVLEPWHSDSVGLENRLESTLQSIRRRVIVNVIPDERGQGFLVSVEAFKELEDLDGLAANSAGASTFNENEPLRRDLNPVVGQTAASGWLPQGRDLALESAILTRMQQVYTSR</sequence>
<name>A0A517SHF8_9PLAN</name>
<dbReference type="AlphaFoldDB" id="A0A517SHF8"/>
<proteinExistence type="predicted"/>
<evidence type="ECO:0000313" key="1">
    <source>
        <dbReference type="EMBL" id="QDT55527.1"/>
    </source>
</evidence>
<dbReference type="InParanoid" id="A0A517SHF8"/>
<keyword evidence="2" id="KW-1185">Reference proteome</keyword>
<accession>A0A517SHF8</accession>
<organism evidence="1 2">
    <name type="scientific">Caulifigura coniformis</name>
    <dbReference type="NCBI Taxonomy" id="2527983"/>
    <lineage>
        <taxon>Bacteria</taxon>
        <taxon>Pseudomonadati</taxon>
        <taxon>Planctomycetota</taxon>
        <taxon>Planctomycetia</taxon>
        <taxon>Planctomycetales</taxon>
        <taxon>Planctomycetaceae</taxon>
        <taxon>Caulifigura</taxon>
    </lineage>
</organism>
<evidence type="ECO:0000313" key="2">
    <source>
        <dbReference type="Proteomes" id="UP000315700"/>
    </source>
</evidence>
<reference evidence="1 2" key="1">
    <citation type="submission" date="2019-02" db="EMBL/GenBank/DDBJ databases">
        <title>Deep-cultivation of Planctomycetes and their phenomic and genomic characterization uncovers novel biology.</title>
        <authorList>
            <person name="Wiegand S."/>
            <person name="Jogler M."/>
            <person name="Boedeker C."/>
            <person name="Pinto D."/>
            <person name="Vollmers J."/>
            <person name="Rivas-Marin E."/>
            <person name="Kohn T."/>
            <person name="Peeters S.H."/>
            <person name="Heuer A."/>
            <person name="Rast P."/>
            <person name="Oberbeckmann S."/>
            <person name="Bunk B."/>
            <person name="Jeske O."/>
            <person name="Meyerdierks A."/>
            <person name="Storesund J.E."/>
            <person name="Kallscheuer N."/>
            <person name="Luecker S."/>
            <person name="Lage O.M."/>
            <person name="Pohl T."/>
            <person name="Merkel B.J."/>
            <person name="Hornburger P."/>
            <person name="Mueller R.-W."/>
            <person name="Bruemmer F."/>
            <person name="Labrenz M."/>
            <person name="Spormann A.M."/>
            <person name="Op den Camp H."/>
            <person name="Overmann J."/>
            <person name="Amann R."/>
            <person name="Jetten M.S.M."/>
            <person name="Mascher T."/>
            <person name="Medema M.H."/>
            <person name="Devos D.P."/>
            <person name="Kaster A.-K."/>
            <person name="Ovreas L."/>
            <person name="Rohde M."/>
            <person name="Galperin M.Y."/>
            <person name="Jogler C."/>
        </authorList>
    </citation>
    <scope>NUCLEOTIDE SEQUENCE [LARGE SCALE GENOMIC DNA]</scope>
    <source>
        <strain evidence="1 2">Pan44</strain>
    </source>
</reference>
<dbReference type="KEGG" id="ccos:Pan44_35710"/>
<protein>
    <submittedName>
        <fullName evidence="1">Uncharacterized protein</fullName>
    </submittedName>
</protein>